<dbReference type="Proteomes" id="UP000321773">
    <property type="component" value="Unassembled WGS sequence"/>
</dbReference>
<evidence type="ECO:0000256" key="2">
    <source>
        <dbReference type="ARBA" id="ARBA00023125"/>
    </source>
</evidence>
<evidence type="ECO:0000256" key="3">
    <source>
        <dbReference type="ARBA" id="ARBA00023163"/>
    </source>
</evidence>
<organism evidence="7 8">
    <name type="scientific">Halolactibacillus miurensis</name>
    <dbReference type="NCBI Taxonomy" id="306541"/>
    <lineage>
        <taxon>Bacteria</taxon>
        <taxon>Bacillati</taxon>
        <taxon>Bacillota</taxon>
        <taxon>Bacilli</taxon>
        <taxon>Bacillales</taxon>
        <taxon>Bacillaceae</taxon>
        <taxon>Halolactibacillus</taxon>
    </lineage>
</organism>
<name>A0A1I6SRP2_9BACI</name>
<dbReference type="STRING" id="306541.SAMN05421668_11041"/>
<keyword evidence="1" id="KW-0805">Transcription regulation</keyword>
<dbReference type="PROSITE" id="PS51464">
    <property type="entry name" value="SIS"/>
    <property type="match status" value="1"/>
</dbReference>
<dbReference type="InterPro" id="IPR047640">
    <property type="entry name" value="RpiR-like"/>
</dbReference>
<dbReference type="Pfam" id="PF01418">
    <property type="entry name" value="HTH_6"/>
    <property type="match status" value="1"/>
</dbReference>
<dbReference type="InterPro" id="IPR035472">
    <property type="entry name" value="RpiR-like_SIS"/>
</dbReference>
<dbReference type="EMBL" id="BJWJ01000009">
    <property type="protein sequence ID" value="GEM04187.1"/>
    <property type="molecule type" value="Genomic_DNA"/>
</dbReference>
<keyword evidence="9" id="KW-1185">Reference proteome</keyword>
<dbReference type="SUPFAM" id="SSF46689">
    <property type="entry name" value="Homeodomain-like"/>
    <property type="match status" value="1"/>
</dbReference>
<dbReference type="EMBL" id="FPAI01000010">
    <property type="protein sequence ID" value="SFS79566.1"/>
    <property type="molecule type" value="Genomic_DNA"/>
</dbReference>
<dbReference type="SUPFAM" id="SSF53697">
    <property type="entry name" value="SIS domain"/>
    <property type="match status" value="1"/>
</dbReference>
<dbReference type="GO" id="GO:1901135">
    <property type="term" value="P:carbohydrate derivative metabolic process"/>
    <property type="evidence" value="ECO:0007669"/>
    <property type="project" value="InterPro"/>
</dbReference>
<evidence type="ECO:0000259" key="4">
    <source>
        <dbReference type="PROSITE" id="PS51071"/>
    </source>
</evidence>
<sequence length="269" mass="30209">MTSVLNQIQLHYQSLSKLEKKVADYVLAHYPKIANMHIKDLAESAGVSVATITRFSHKVGAKNFVELKISLRDAIEEEVESDDAMALVNHMYQSVVESSESLSTIETYIEAVNIIKQAKRIHIFGLGSSGLSGEEFKLRLQRMGYKVDTYHDSHSMILSSAIMTEEDCVLAISSSGETSEIIDSFELAKQNKANILVMTNYVDTKLTAFSDVTLFTYSMRAFKTKGLLNSQLSILYVIDILTLLLMQDDTSQYNYDKTLTALKNYKSKK</sequence>
<proteinExistence type="predicted"/>
<dbReference type="AlphaFoldDB" id="A0A1I6SRP2"/>
<dbReference type="PANTHER" id="PTHR30514:SF21">
    <property type="entry name" value="RPIR-FAMILY TRANSCRIPTIONAL REGULATOR"/>
    <property type="match status" value="1"/>
</dbReference>
<evidence type="ECO:0000259" key="5">
    <source>
        <dbReference type="PROSITE" id="PS51464"/>
    </source>
</evidence>
<dbReference type="GO" id="GO:0003700">
    <property type="term" value="F:DNA-binding transcription factor activity"/>
    <property type="evidence" value="ECO:0007669"/>
    <property type="project" value="InterPro"/>
</dbReference>
<evidence type="ECO:0000313" key="9">
    <source>
        <dbReference type="Proteomes" id="UP000321773"/>
    </source>
</evidence>
<feature type="domain" description="SIS" evidence="5">
    <location>
        <begin position="111"/>
        <end position="251"/>
    </location>
</feature>
<gene>
    <name evidence="6" type="ORF">HMI01_11750</name>
    <name evidence="7" type="ORF">SAMN05421668_11041</name>
</gene>
<keyword evidence="2 7" id="KW-0238">DNA-binding</keyword>
<dbReference type="Gene3D" id="1.10.10.10">
    <property type="entry name" value="Winged helix-like DNA-binding domain superfamily/Winged helix DNA-binding domain"/>
    <property type="match status" value="1"/>
</dbReference>
<dbReference type="GO" id="GO:0097367">
    <property type="term" value="F:carbohydrate derivative binding"/>
    <property type="evidence" value="ECO:0007669"/>
    <property type="project" value="InterPro"/>
</dbReference>
<dbReference type="Proteomes" id="UP000199139">
    <property type="component" value="Unassembled WGS sequence"/>
</dbReference>
<protein>
    <submittedName>
        <fullName evidence="7">DNA-binding transcriptional regulator, MurR/RpiR family, contains HTH and SIS domains</fullName>
    </submittedName>
    <submittedName>
        <fullName evidence="6">RpiR family transcriptional regulator</fullName>
    </submittedName>
</protein>
<dbReference type="GO" id="GO:0003677">
    <property type="term" value="F:DNA binding"/>
    <property type="evidence" value="ECO:0007669"/>
    <property type="project" value="UniProtKB-KW"/>
</dbReference>
<reference evidence="7 8" key="1">
    <citation type="submission" date="2016-10" db="EMBL/GenBank/DDBJ databases">
        <authorList>
            <person name="de Groot N.N."/>
        </authorList>
    </citation>
    <scope>NUCLEOTIDE SEQUENCE [LARGE SCALE GENOMIC DNA]</scope>
    <source>
        <strain evidence="7 8">DSM 17074</strain>
    </source>
</reference>
<feature type="domain" description="HTH rpiR-type" evidence="4">
    <location>
        <begin position="2"/>
        <end position="78"/>
    </location>
</feature>
<evidence type="ECO:0000256" key="1">
    <source>
        <dbReference type="ARBA" id="ARBA00023015"/>
    </source>
</evidence>
<dbReference type="InterPro" id="IPR000281">
    <property type="entry name" value="HTH_RpiR"/>
</dbReference>
<dbReference type="Pfam" id="PF01380">
    <property type="entry name" value="SIS"/>
    <property type="match status" value="1"/>
</dbReference>
<accession>A0A1I6SRP2</accession>
<dbReference type="RefSeq" id="WP_089854168.1">
    <property type="nucleotide sequence ID" value="NZ_BJWJ01000009.1"/>
</dbReference>
<dbReference type="Gene3D" id="3.40.50.10490">
    <property type="entry name" value="Glucose-6-phosphate isomerase like protein, domain 1"/>
    <property type="match status" value="1"/>
</dbReference>
<dbReference type="InterPro" id="IPR036388">
    <property type="entry name" value="WH-like_DNA-bd_sf"/>
</dbReference>
<dbReference type="PANTHER" id="PTHR30514">
    <property type="entry name" value="GLUCOKINASE"/>
    <property type="match status" value="1"/>
</dbReference>
<dbReference type="PROSITE" id="PS51071">
    <property type="entry name" value="HTH_RPIR"/>
    <property type="match status" value="1"/>
</dbReference>
<keyword evidence="3" id="KW-0804">Transcription</keyword>
<dbReference type="CDD" id="cd05013">
    <property type="entry name" value="SIS_RpiR"/>
    <property type="match status" value="1"/>
</dbReference>
<evidence type="ECO:0000313" key="6">
    <source>
        <dbReference type="EMBL" id="GEM04187.1"/>
    </source>
</evidence>
<dbReference type="InterPro" id="IPR001347">
    <property type="entry name" value="SIS_dom"/>
</dbReference>
<dbReference type="OrthoDB" id="1648815at2"/>
<dbReference type="InterPro" id="IPR046348">
    <property type="entry name" value="SIS_dom_sf"/>
</dbReference>
<reference evidence="6 9" key="2">
    <citation type="submission" date="2019-07" db="EMBL/GenBank/DDBJ databases">
        <title>Whole genome shotgun sequence of Halolactibacillus miurensis NBRC 100873.</title>
        <authorList>
            <person name="Hosoyama A."/>
            <person name="Uohara A."/>
            <person name="Ohji S."/>
            <person name="Ichikawa N."/>
        </authorList>
    </citation>
    <scope>NUCLEOTIDE SEQUENCE [LARGE SCALE GENOMIC DNA]</scope>
    <source>
        <strain evidence="6 9">NBRC 100873</strain>
    </source>
</reference>
<dbReference type="InterPro" id="IPR009057">
    <property type="entry name" value="Homeodomain-like_sf"/>
</dbReference>
<evidence type="ECO:0000313" key="7">
    <source>
        <dbReference type="EMBL" id="SFS79566.1"/>
    </source>
</evidence>
<evidence type="ECO:0000313" key="8">
    <source>
        <dbReference type="Proteomes" id="UP000199139"/>
    </source>
</evidence>